<dbReference type="InterPro" id="IPR011145">
    <property type="entry name" value="Scavenger_mRNA_decap_enz_N"/>
</dbReference>
<dbReference type="PANTHER" id="PTHR12978">
    <property type="entry name" value="HISTIDINE TRIAD HIT PROTEIN MEMBER"/>
    <property type="match status" value="1"/>
</dbReference>
<dbReference type="GO" id="GO:0140932">
    <property type="term" value="F:5'-(N(7)-methyl 5'-triphosphoguanosine)-[mRNA] diphosphatase activity"/>
    <property type="evidence" value="ECO:0007669"/>
    <property type="project" value="UniProtKB-EC"/>
</dbReference>
<proteinExistence type="inferred from homology"/>
<feature type="binding site" evidence="10">
    <location>
        <begin position="239"/>
        <end position="250"/>
    </location>
    <ligand>
        <name>substrate</name>
    </ligand>
</feature>
<organism evidence="11 12">
    <name type="scientific">Ditylenchus dipsaci</name>
    <dbReference type="NCBI Taxonomy" id="166011"/>
    <lineage>
        <taxon>Eukaryota</taxon>
        <taxon>Metazoa</taxon>
        <taxon>Ecdysozoa</taxon>
        <taxon>Nematoda</taxon>
        <taxon>Chromadorea</taxon>
        <taxon>Rhabditida</taxon>
        <taxon>Tylenchina</taxon>
        <taxon>Tylenchomorpha</taxon>
        <taxon>Sphaerularioidea</taxon>
        <taxon>Anguinidae</taxon>
        <taxon>Anguininae</taxon>
        <taxon>Ditylenchus</taxon>
    </lineage>
</organism>
<feature type="active site" description="Nucleophile" evidence="9">
    <location>
        <position position="248"/>
    </location>
</feature>
<dbReference type="InterPro" id="IPR036265">
    <property type="entry name" value="HIT-like_sf"/>
</dbReference>
<dbReference type="FunFam" id="3.30.428.10:FF:000006">
    <property type="entry name" value="m7GpppX diphosphatase"/>
    <property type="match status" value="1"/>
</dbReference>
<evidence type="ECO:0000313" key="12">
    <source>
        <dbReference type="WBParaSite" id="jg23299"/>
    </source>
</evidence>
<comment type="similarity">
    <text evidence="2 8">Belongs to the HIT family.</text>
</comment>
<evidence type="ECO:0000256" key="6">
    <source>
        <dbReference type="ARBA" id="ARBA00023242"/>
    </source>
</evidence>
<accession>A0A915DUF6</accession>
<evidence type="ECO:0000256" key="10">
    <source>
        <dbReference type="PIRSR" id="PIRSR028973-2"/>
    </source>
</evidence>
<dbReference type="AlphaFoldDB" id="A0A915DUF6"/>
<evidence type="ECO:0000256" key="8">
    <source>
        <dbReference type="PIRNR" id="PIRNR028973"/>
    </source>
</evidence>
<evidence type="ECO:0000256" key="7">
    <source>
        <dbReference type="ARBA" id="ARBA00048222"/>
    </source>
</evidence>
<dbReference type="GO" id="GO:0006397">
    <property type="term" value="P:mRNA processing"/>
    <property type="evidence" value="ECO:0007669"/>
    <property type="project" value="UniProtKB-KW"/>
</dbReference>
<comment type="function">
    <text evidence="8">Decapping scavenger enzyme that catalyzes the cleavage of a residual cap structure following the degradation of mRNAs by the 3'-&gt;5' exosome-mediated mRNA decay pathway.</text>
</comment>
<feature type="binding site" evidence="10">
    <location>
        <position position="156"/>
    </location>
    <ligand>
        <name>substrate</name>
    </ligand>
</feature>
<comment type="catalytic activity">
    <reaction evidence="7 8">
        <text>a 5'-end (N(7)-methyl 5'-triphosphoguanosine)-ribonucleoside in mRNA + H2O = N(7)-methyl-GMP + a 5'-end diphospho-ribonucleoside in mRNA + 2 H(+)</text>
        <dbReference type="Rhea" id="RHEA:65388"/>
        <dbReference type="Rhea" id="RHEA-COMP:17165"/>
        <dbReference type="Rhea" id="RHEA-COMP:17167"/>
        <dbReference type="ChEBI" id="CHEBI:15377"/>
        <dbReference type="ChEBI" id="CHEBI:15378"/>
        <dbReference type="ChEBI" id="CHEBI:58285"/>
        <dbReference type="ChEBI" id="CHEBI:156461"/>
        <dbReference type="ChEBI" id="CHEBI:167616"/>
        <dbReference type="EC" id="3.6.1.59"/>
    </reaction>
</comment>
<keyword evidence="6 8" id="KW-0539">Nucleus</keyword>
<dbReference type="PIRSF" id="PIRSF028973">
    <property type="entry name" value="Scavenger_mRNA_decap_enz"/>
    <property type="match status" value="1"/>
</dbReference>
<dbReference type="SUPFAM" id="SSF54197">
    <property type="entry name" value="HIT-like"/>
    <property type="match status" value="1"/>
</dbReference>
<comment type="subcellular location">
    <subcellularLocation>
        <location evidence="1 8">Nucleus</location>
    </subcellularLocation>
</comment>
<feature type="binding site" evidence="10">
    <location>
        <position position="178"/>
    </location>
    <ligand>
        <name>substrate</name>
    </ligand>
</feature>
<evidence type="ECO:0000256" key="9">
    <source>
        <dbReference type="PIRSR" id="PIRSR028973-1"/>
    </source>
</evidence>
<sequence length="307" mass="35924">MQTVVACKDKSSQVAFSDLTNFTFKEILGGDVARKAIFVHLEHIEEKKPAILICDKHPFVEDGGVIEEWVKGSKLRLLSSNSIYGNYEMLLPEKFNEVKSTFIYPATQNHIEKYRRQDVFMIYETPEDYEKITLQYINESHMSVSWVHNLLDKKAEVDRIILEEEDKSTGFIVAPDLKWNGTDVDNLYLQAIVHRRDIRSVRDLTADELPLLEGIRDKVLQLLKEKWALSKGQVKMYFHYQPSYYHLHIHIINIKYEAPGLTSTSIDLFTVIDNLKLFPDYYKKATLPFVRKRTDALYQKFAEFRHV</sequence>
<evidence type="ECO:0000256" key="5">
    <source>
        <dbReference type="ARBA" id="ARBA00022801"/>
    </source>
</evidence>
<dbReference type="EC" id="3.6.1.59" evidence="3 8"/>
<dbReference type="WBParaSite" id="jg23299">
    <property type="protein sequence ID" value="jg23299"/>
    <property type="gene ID" value="jg23299"/>
</dbReference>
<evidence type="ECO:0000256" key="1">
    <source>
        <dbReference type="ARBA" id="ARBA00004123"/>
    </source>
</evidence>
<dbReference type="GO" id="GO:0000340">
    <property type="term" value="F:RNA 7-methylguanosine cap binding"/>
    <property type="evidence" value="ECO:0007669"/>
    <property type="project" value="UniProtKB-UniRule"/>
</dbReference>
<dbReference type="GO" id="GO:0000290">
    <property type="term" value="P:deadenylation-dependent decapping of nuclear-transcribed mRNA"/>
    <property type="evidence" value="ECO:0007669"/>
    <property type="project" value="UniProtKB-UniRule"/>
</dbReference>
<reference evidence="12" key="1">
    <citation type="submission" date="2022-11" db="UniProtKB">
        <authorList>
            <consortium name="WormBaseParasite"/>
        </authorList>
    </citation>
    <scope>IDENTIFICATION</scope>
</reference>
<evidence type="ECO:0000256" key="3">
    <source>
        <dbReference type="ARBA" id="ARBA00012520"/>
    </source>
</evidence>
<dbReference type="Pfam" id="PF05652">
    <property type="entry name" value="DcpS"/>
    <property type="match status" value="1"/>
</dbReference>
<keyword evidence="8" id="KW-0507">mRNA processing</keyword>
<dbReference type="PANTHER" id="PTHR12978:SF0">
    <property type="entry name" value="M7GPPPX DIPHOSPHATASE"/>
    <property type="match status" value="1"/>
</dbReference>
<keyword evidence="11" id="KW-1185">Reference proteome</keyword>
<dbReference type="Pfam" id="PF11969">
    <property type="entry name" value="DcpS_C"/>
    <property type="match status" value="1"/>
</dbReference>
<dbReference type="Proteomes" id="UP000887574">
    <property type="component" value="Unplaced"/>
</dbReference>
<dbReference type="GO" id="GO:0000932">
    <property type="term" value="C:P-body"/>
    <property type="evidence" value="ECO:0007669"/>
    <property type="project" value="TreeGrafter"/>
</dbReference>
<evidence type="ECO:0000256" key="2">
    <source>
        <dbReference type="ARBA" id="ARBA00010208"/>
    </source>
</evidence>
<dbReference type="InterPro" id="IPR008594">
    <property type="entry name" value="DcpS/DCS2"/>
</dbReference>
<evidence type="ECO:0000256" key="4">
    <source>
        <dbReference type="ARBA" id="ARBA00015636"/>
    </source>
</evidence>
<feature type="binding site" evidence="10">
    <location>
        <position position="146"/>
    </location>
    <ligand>
        <name>substrate</name>
    </ligand>
</feature>
<keyword evidence="5 8" id="KW-0378">Hydrolase</keyword>
<dbReference type="GO" id="GO:0005634">
    <property type="term" value="C:nucleus"/>
    <property type="evidence" value="ECO:0007669"/>
    <property type="project" value="UniProtKB-SubCell"/>
</dbReference>
<dbReference type="Gene3D" id="3.30.428.10">
    <property type="entry name" value="HIT-like"/>
    <property type="match status" value="1"/>
</dbReference>
<evidence type="ECO:0000313" key="11">
    <source>
        <dbReference type="Proteomes" id="UP000887574"/>
    </source>
</evidence>
<dbReference type="SUPFAM" id="SSF102860">
    <property type="entry name" value="mRNA decapping enzyme DcpS N-terminal domain"/>
    <property type="match status" value="1"/>
</dbReference>
<feature type="binding site" evidence="10">
    <location>
        <position position="176"/>
    </location>
    <ligand>
        <name>substrate</name>
    </ligand>
</feature>
<name>A0A915DUF6_9BILA</name>
<protein>
    <recommendedName>
        <fullName evidence="4 8">m7GpppX diphosphatase</fullName>
        <ecNumber evidence="3 8">3.6.1.59</ecNumber>
    </recommendedName>
</protein>
<dbReference type="Gene3D" id="3.30.200.40">
    <property type="entry name" value="Scavenger mRNA decapping enzyme, N-terminal domain"/>
    <property type="match status" value="1"/>
</dbReference>